<evidence type="ECO:0000313" key="2">
    <source>
        <dbReference type="Proteomes" id="UP000326912"/>
    </source>
</evidence>
<proteinExistence type="predicted"/>
<name>A0A5J4KV31_9CHLR</name>
<evidence type="ECO:0000313" key="1">
    <source>
        <dbReference type="EMBL" id="GER91062.1"/>
    </source>
</evidence>
<comment type="caution">
    <text evidence="1">The sequence shown here is derived from an EMBL/GenBank/DDBJ whole genome shotgun (WGS) entry which is preliminary data.</text>
</comment>
<gene>
    <name evidence="1" type="ORF">KDW_52240</name>
</gene>
<protein>
    <submittedName>
        <fullName evidence="1">Uncharacterized protein</fullName>
    </submittedName>
</protein>
<dbReference type="EMBL" id="BKZW01000003">
    <property type="protein sequence ID" value="GER91062.1"/>
    <property type="molecule type" value="Genomic_DNA"/>
</dbReference>
<organism evidence="1 2">
    <name type="scientific">Dictyobacter vulcani</name>
    <dbReference type="NCBI Taxonomy" id="2607529"/>
    <lineage>
        <taxon>Bacteria</taxon>
        <taxon>Bacillati</taxon>
        <taxon>Chloroflexota</taxon>
        <taxon>Ktedonobacteria</taxon>
        <taxon>Ktedonobacterales</taxon>
        <taxon>Dictyobacteraceae</taxon>
        <taxon>Dictyobacter</taxon>
    </lineage>
</organism>
<sequence>MVDPQFLSSAYTLKFSSAMLSFHTDACLDRVPDIAALQQAQAYFELSHIVAFHLYDSYYYLALPFL</sequence>
<dbReference type="Proteomes" id="UP000326912">
    <property type="component" value="Unassembled WGS sequence"/>
</dbReference>
<dbReference type="AlphaFoldDB" id="A0A5J4KV31"/>
<reference evidence="1 2" key="1">
    <citation type="submission" date="2019-10" db="EMBL/GenBank/DDBJ databases">
        <title>Dictyobacter vulcani sp. nov., within the class Ktedonobacteria, isolated from soil of volcanic Mt. Zao.</title>
        <authorList>
            <person name="Zheng Y."/>
            <person name="Wang C.M."/>
            <person name="Sakai Y."/>
            <person name="Abe K."/>
            <person name="Yokota A."/>
            <person name="Yabe S."/>
        </authorList>
    </citation>
    <scope>NUCLEOTIDE SEQUENCE [LARGE SCALE GENOMIC DNA]</scope>
    <source>
        <strain evidence="1 2">W12</strain>
    </source>
</reference>
<accession>A0A5J4KV31</accession>
<keyword evidence="2" id="KW-1185">Reference proteome</keyword>